<sequence length="155" mass="17439">MQKEDEGEASWFLGTLVTNRVTGEETDGAYSLTEHLLPPNYEMPYHIHHGEEERFYIIDGELTLHTEDGTLTATPGQTVIIPRDQPHGYRITSDEPTRKLVLLSPAGFEEFFHEAGEPAEARELPEPTEPDIQKLEALAPRYDLELLGPLPSSDE</sequence>
<protein>
    <submittedName>
        <fullName evidence="2">Cupin domain-containing protein</fullName>
    </submittedName>
</protein>
<dbReference type="InterPro" id="IPR011051">
    <property type="entry name" value="RmlC_Cupin_sf"/>
</dbReference>
<proteinExistence type="predicted"/>
<gene>
    <name evidence="2" type="ORF">ACFQPE_01460</name>
</gene>
<feature type="domain" description="Cupin type-2" evidence="1">
    <location>
        <begin position="37"/>
        <end position="101"/>
    </location>
</feature>
<name>A0ABD6A4C3_9EURY</name>
<evidence type="ECO:0000313" key="2">
    <source>
        <dbReference type="EMBL" id="MFC7315464.1"/>
    </source>
</evidence>
<accession>A0ABD6A4C3</accession>
<reference evidence="2 3" key="1">
    <citation type="journal article" date="2019" name="Int. J. Syst. Evol. Microbiol.">
        <title>The Global Catalogue of Microorganisms (GCM) 10K type strain sequencing project: providing services to taxonomists for standard genome sequencing and annotation.</title>
        <authorList>
            <consortium name="The Broad Institute Genomics Platform"/>
            <consortium name="The Broad Institute Genome Sequencing Center for Infectious Disease"/>
            <person name="Wu L."/>
            <person name="Ma J."/>
        </authorList>
    </citation>
    <scope>NUCLEOTIDE SEQUENCE [LARGE SCALE GENOMIC DNA]</scope>
    <source>
        <strain evidence="2 3">PSR21</strain>
    </source>
</reference>
<evidence type="ECO:0000313" key="3">
    <source>
        <dbReference type="Proteomes" id="UP001596547"/>
    </source>
</evidence>
<dbReference type="EMBL" id="JBHTBF010000001">
    <property type="protein sequence ID" value="MFC7315464.1"/>
    <property type="molecule type" value="Genomic_DNA"/>
</dbReference>
<organism evidence="2 3">
    <name type="scientific">Halomarina halobia</name>
    <dbReference type="NCBI Taxonomy" id="3033386"/>
    <lineage>
        <taxon>Archaea</taxon>
        <taxon>Methanobacteriati</taxon>
        <taxon>Methanobacteriota</taxon>
        <taxon>Stenosarchaea group</taxon>
        <taxon>Halobacteria</taxon>
        <taxon>Halobacteriales</taxon>
        <taxon>Natronomonadaceae</taxon>
        <taxon>Halomarina</taxon>
    </lineage>
</organism>
<evidence type="ECO:0000259" key="1">
    <source>
        <dbReference type="Pfam" id="PF07883"/>
    </source>
</evidence>
<dbReference type="PANTHER" id="PTHR36440">
    <property type="entry name" value="PUTATIVE (AFU_ORTHOLOGUE AFUA_8G07350)-RELATED"/>
    <property type="match status" value="1"/>
</dbReference>
<dbReference type="GeneID" id="79314429"/>
<dbReference type="InterPro" id="IPR053146">
    <property type="entry name" value="QDO-like"/>
</dbReference>
<dbReference type="Proteomes" id="UP001596547">
    <property type="component" value="Unassembled WGS sequence"/>
</dbReference>
<dbReference type="RefSeq" id="WP_276304863.1">
    <property type="nucleotide sequence ID" value="NZ_CP119992.1"/>
</dbReference>
<dbReference type="InterPro" id="IPR014710">
    <property type="entry name" value="RmlC-like_jellyroll"/>
</dbReference>
<dbReference type="Gene3D" id="2.60.120.10">
    <property type="entry name" value="Jelly Rolls"/>
    <property type="match status" value="1"/>
</dbReference>
<dbReference type="SUPFAM" id="SSF51182">
    <property type="entry name" value="RmlC-like cupins"/>
    <property type="match status" value="1"/>
</dbReference>
<dbReference type="Pfam" id="PF07883">
    <property type="entry name" value="Cupin_2"/>
    <property type="match status" value="1"/>
</dbReference>
<dbReference type="InterPro" id="IPR013096">
    <property type="entry name" value="Cupin_2"/>
</dbReference>
<comment type="caution">
    <text evidence="2">The sequence shown here is derived from an EMBL/GenBank/DDBJ whole genome shotgun (WGS) entry which is preliminary data.</text>
</comment>
<dbReference type="PANTHER" id="PTHR36440:SF1">
    <property type="entry name" value="PUTATIVE (AFU_ORTHOLOGUE AFUA_8G07350)-RELATED"/>
    <property type="match status" value="1"/>
</dbReference>
<keyword evidence="3" id="KW-1185">Reference proteome</keyword>
<dbReference type="AlphaFoldDB" id="A0ABD6A4C3"/>